<name>A0A1T5BTK8_9SPHI</name>
<feature type="domain" description="Histidine kinase/HSP90-like ATPase" evidence="7">
    <location>
        <begin position="874"/>
        <end position="967"/>
    </location>
</feature>
<keyword evidence="6" id="KW-0472">Membrane</keyword>
<evidence type="ECO:0000256" key="4">
    <source>
        <dbReference type="ARBA" id="ARBA00022777"/>
    </source>
</evidence>
<keyword evidence="9" id="KW-1185">Reference proteome</keyword>
<proteinExistence type="predicted"/>
<dbReference type="GO" id="GO:0000160">
    <property type="term" value="P:phosphorelay signal transduction system"/>
    <property type="evidence" value="ECO:0007669"/>
    <property type="project" value="UniProtKB-KW"/>
</dbReference>
<dbReference type="Pfam" id="PF02518">
    <property type="entry name" value="HATPase_c"/>
    <property type="match status" value="1"/>
</dbReference>
<dbReference type="PANTHER" id="PTHR24421">
    <property type="entry name" value="NITRATE/NITRITE SENSOR PROTEIN NARX-RELATED"/>
    <property type="match status" value="1"/>
</dbReference>
<dbReference type="Gene3D" id="3.30.565.10">
    <property type="entry name" value="Histidine kinase-like ATPase, C-terminal domain"/>
    <property type="match status" value="1"/>
</dbReference>
<dbReference type="EMBL" id="FUYR01000001">
    <property type="protein sequence ID" value="SKB50507.1"/>
    <property type="molecule type" value="Genomic_DNA"/>
</dbReference>
<dbReference type="InterPro" id="IPR036890">
    <property type="entry name" value="HATPase_C_sf"/>
</dbReference>
<keyword evidence="4" id="KW-0418">Kinase</keyword>
<dbReference type="STRING" id="572036.SAMN05661099_1673"/>
<dbReference type="OrthoDB" id="9809670at2"/>
<dbReference type="RefSeq" id="WP_079702121.1">
    <property type="nucleotide sequence ID" value="NZ_FUYR01000001.1"/>
</dbReference>
<dbReference type="SMART" id="SM00387">
    <property type="entry name" value="HATPase_c"/>
    <property type="match status" value="1"/>
</dbReference>
<dbReference type="CDD" id="cd16917">
    <property type="entry name" value="HATPase_UhpB-NarQ-NarX-like"/>
    <property type="match status" value="1"/>
</dbReference>
<dbReference type="EC" id="2.7.13.3" evidence="2"/>
<dbReference type="InterPro" id="IPR011047">
    <property type="entry name" value="Quinoprotein_ADH-like_sf"/>
</dbReference>
<keyword evidence="6" id="KW-1133">Transmembrane helix</keyword>
<evidence type="ECO:0000256" key="6">
    <source>
        <dbReference type="SAM" id="Phobius"/>
    </source>
</evidence>
<evidence type="ECO:0000256" key="5">
    <source>
        <dbReference type="ARBA" id="ARBA00023012"/>
    </source>
</evidence>
<dbReference type="Pfam" id="PF07495">
    <property type="entry name" value="Y_Y_Y"/>
    <property type="match status" value="1"/>
</dbReference>
<evidence type="ECO:0000259" key="7">
    <source>
        <dbReference type="SMART" id="SM00387"/>
    </source>
</evidence>
<evidence type="ECO:0000256" key="3">
    <source>
        <dbReference type="ARBA" id="ARBA00022679"/>
    </source>
</evidence>
<dbReference type="InterPro" id="IPR011123">
    <property type="entry name" value="Y_Y_Y"/>
</dbReference>
<dbReference type="Gene3D" id="2.60.40.10">
    <property type="entry name" value="Immunoglobulins"/>
    <property type="match status" value="1"/>
</dbReference>
<dbReference type="InterPro" id="IPR013783">
    <property type="entry name" value="Ig-like_fold"/>
</dbReference>
<dbReference type="InterPro" id="IPR015943">
    <property type="entry name" value="WD40/YVTN_repeat-like_dom_sf"/>
</dbReference>
<dbReference type="SUPFAM" id="SSF63829">
    <property type="entry name" value="Calcium-dependent phosphotriesterase"/>
    <property type="match status" value="1"/>
</dbReference>
<keyword evidence="5" id="KW-0902">Two-component regulatory system</keyword>
<feature type="transmembrane region" description="Helical" evidence="6">
    <location>
        <begin position="723"/>
        <end position="744"/>
    </location>
</feature>
<keyword evidence="3" id="KW-0808">Transferase</keyword>
<evidence type="ECO:0000313" key="8">
    <source>
        <dbReference type="EMBL" id="SKB50507.1"/>
    </source>
</evidence>
<reference evidence="8" key="1">
    <citation type="submission" date="2017-02" db="EMBL/GenBank/DDBJ databases">
        <authorList>
            <person name="Peterson S.W."/>
        </authorList>
    </citation>
    <scope>NUCLEOTIDE SEQUENCE [LARGE SCALE GENOMIC DNA]</scope>
    <source>
        <strain evidence="8">DSM 22385</strain>
    </source>
</reference>
<dbReference type="Proteomes" id="UP000189981">
    <property type="component" value="Unassembled WGS sequence"/>
</dbReference>
<dbReference type="InterPro" id="IPR011110">
    <property type="entry name" value="Reg_prop"/>
</dbReference>
<dbReference type="AlphaFoldDB" id="A0A1T5BTK8"/>
<evidence type="ECO:0000256" key="2">
    <source>
        <dbReference type="ARBA" id="ARBA00012438"/>
    </source>
</evidence>
<evidence type="ECO:0000313" key="9">
    <source>
        <dbReference type="Proteomes" id="UP000189981"/>
    </source>
</evidence>
<dbReference type="SUPFAM" id="SSF55874">
    <property type="entry name" value="ATPase domain of HSP90 chaperone/DNA topoisomerase II/histidine kinase"/>
    <property type="match status" value="1"/>
</dbReference>
<dbReference type="InterPro" id="IPR003594">
    <property type="entry name" value="HATPase_dom"/>
</dbReference>
<dbReference type="Pfam" id="PF07494">
    <property type="entry name" value="Reg_prop"/>
    <property type="match status" value="2"/>
</dbReference>
<dbReference type="GO" id="GO:0004673">
    <property type="term" value="F:protein histidine kinase activity"/>
    <property type="evidence" value="ECO:0007669"/>
    <property type="project" value="UniProtKB-EC"/>
</dbReference>
<accession>A0A1T5BTK8</accession>
<dbReference type="SUPFAM" id="SSF50998">
    <property type="entry name" value="Quinoprotein alcohol dehydrogenase-like"/>
    <property type="match status" value="1"/>
</dbReference>
<protein>
    <recommendedName>
        <fullName evidence="2">histidine kinase</fullName>
        <ecNumber evidence="2">2.7.13.3</ecNumber>
    </recommendedName>
</protein>
<sequence>MSTTAVKYILAIFLVIAFRYQGFCQKMIFNHYEVGDGLVQSQVNQISQDSTGTLWITTLGGISRFNGTAFSSLTKKDGLLNNRAFAAIADKKKNIWISTAGGISILRDRHLKNLRVPRFHNEWMWDMVCDSKNRIWGVARGSLFMITDTLITQIITINGRQPQIESIQTDSEGTLWVSIRKEGLYSFKDRWIKEVDFSFLKEDETIRSFFVDPLRKVSMVTGSALYLFDEQGIRAIHSEYFKNITEDLYSVLVDYNGYTWIGSSKGAFRVSERSQEHFTAKNGLTDAPIYGLFMDFEKNLWLGTNGYGLFRFSNDDLKVIDTDFGLVDNVVTALETDSKGKIWIGTAGAVYVLENGKLQRLNHPWPASQVLTIYRDKTSRIWIATSAGLGYFLGGTFKIIDNIPNVLSIAESDVHGILIGARTKLYSYHKGHLQEIPHFSDMPISFCQIDNGKILIGTTNGIQMLSGQSLTKPYESLPFSHSQIVSLVKYQNLMLVGTSDQGIFLWDMKTGKVANCTVVDGLLSDVIYSLKEDKYGVVWAGTGRGVNKIKINTERFKFQVFPASEGGTPAVECNTMALIFNGGEVWFGTTKGIYIYNIKSVTAPVFAPKLQITNTQLINIINGKATLTNVSKDHRHKFNPDENNLNISYQAVYLSDPENVNYQHRLVGLESAYSPPGRNTNVSYSSLSPGEYEFRVIAYSPRGVKSNTATFAFYISQPYYDTLLFRLFIILLMGITFISIREYLAARKRQKVLLRERIKEEEQLKVRQQTSEDFHDDLGNKLARISALSDLLSRMTAGKDEAAKDVIRKIKLNAAELYEGTKHIIWSISPESDNFYEIVLFIRNYATSLLEDTTIDFKVSGVFHELNEIQLPYQYSRHLTMIFKEALNNVLKHSKASSVELAVSQPDNNRIEITLFDNGIGIQEDIKKYSNGLKNMKTRAQRINGDLQIDSIPGKGTTIKLTFSPLGKHEG</sequence>
<comment type="catalytic activity">
    <reaction evidence="1">
        <text>ATP + protein L-histidine = ADP + protein N-phospho-L-histidine.</text>
        <dbReference type="EC" id="2.7.13.3"/>
    </reaction>
</comment>
<dbReference type="Gene3D" id="2.130.10.10">
    <property type="entry name" value="YVTN repeat-like/Quinoprotein amine dehydrogenase"/>
    <property type="match status" value="3"/>
</dbReference>
<organism evidence="8 9">
    <name type="scientific">Daejeonella lutea</name>
    <dbReference type="NCBI Taxonomy" id="572036"/>
    <lineage>
        <taxon>Bacteria</taxon>
        <taxon>Pseudomonadati</taxon>
        <taxon>Bacteroidota</taxon>
        <taxon>Sphingobacteriia</taxon>
        <taxon>Sphingobacteriales</taxon>
        <taxon>Sphingobacteriaceae</taxon>
        <taxon>Daejeonella</taxon>
    </lineage>
</organism>
<evidence type="ECO:0000256" key="1">
    <source>
        <dbReference type="ARBA" id="ARBA00000085"/>
    </source>
</evidence>
<dbReference type="InterPro" id="IPR050482">
    <property type="entry name" value="Sensor_HK_TwoCompSys"/>
</dbReference>
<keyword evidence="6" id="KW-0812">Transmembrane</keyword>
<dbReference type="PANTHER" id="PTHR24421:SF10">
    <property type="entry name" value="NITRATE_NITRITE SENSOR PROTEIN NARQ"/>
    <property type="match status" value="1"/>
</dbReference>
<gene>
    <name evidence="8" type="ORF">SAMN05661099_1673</name>
</gene>